<feature type="region of interest" description="Disordered" evidence="1">
    <location>
        <begin position="1187"/>
        <end position="1262"/>
    </location>
</feature>
<dbReference type="RefSeq" id="XP_007771275.1">
    <property type="nucleotide sequence ID" value="XM_007773085.1"/>
</dbReference>
<evidence type="ECO:0000256" key="1">
    <source>
        <dbReference type="SAM" id="MobiDB-lite"/>
    </source>
</evidence>
<feature type="compositionally biased region" description="Low complexity" evidence="1">
    <location>
        <begin position="583"/>
        <end position="594"/>
    </location>
</feature>
<feature type="compositionally biased region" description="Polar residues" evidence="1">
    <location>
        <begin position="71"/>
        <end position="83"/>
    </location>
</feature>
<feature type="region of interest" description="Disordered" evidence="1">
    <location>
        <begin position="1532"/>
        <end position="1556"/>
    </location>
</feature>
<feature type="compositionally biased region" description="Gly residues" evidence="1">
    <location>
        <begin position="694"/>
        <end position="721"/>
    </location>
</feature>
<proteinExistence type="predicted"/>
<feature type="compositionally biased region" description="Polar residues" evidence="1">
    <location>
        <begin position="373"/>
        <end position="388"/>
    </location>
</feature>
<keyword evidence="3" id="KW-1185">Reference proteome</keyword>
<name>A0A5M3MHD7_CONPW</name>
<feature type="compositionally biased region" description="Low complexity" evidence="1">
    <location>
        <begin position="464"/>
        <end position="481"/>
    </location>
</feature>
<protein>
    <submittedName>
        <fullName evidence="2">Uncharacterized protein</fullName>
    </submittedName>
</protein>
<feature type="compositionally biased region" description="Low complexity" evidence="1">
    <location>
        <begin position="1054"/>
        <end position="1097"/>
    </location>
</feature>
<dbReference type="KEGG" id="cput:CONPUDRAFT_107970"/>
<feature type="compositionally biased region" description="Polar residues" evidence="1">
    <location>
        <begin position="1208"/>
        <end position="1225"/>
    </location>
</feature>
<evidence type="ECO:0000313" key="3">
    <source>
        <dbReference type="Proteomes" id="UP000053558"/>
    </source>
</evidence>
<feature type="compositionally biased region" description="Basic residues" evidence="1">
    <location>
        <begin position="980"/>
        <end position="990"/>
    </location>
</feature>
<feature type="compositionally biased region" description="Polar residues" evidence="1">
    <location>
        <begin position="571"/>
        <end position="582"/>
    </location>
</feature>
<dbReference type="OrthoDB" id="3228777at2759"/>
<feature type="compositionally biased region" description="Polar residues" evidence="1">
    <location>
        <begin position="970"/>
        <end position="979"/>
    </location>
</feature>
<feature type="region of interest" description="Disordered" evidence="1">
    <location>
        <begin position="1929"/>
        <end position="1977"/>
    </location>
</feature>
<feature type="region of interest" description="Disordered" evidence="1">
    <location>
        <begin position="411"/>
        <end position="605"/>
    </location>
</feature>
<feature type="compositionally biased region" description="Low complexity" evidence="1">
    <location>
        <begin position="145"/>
        <end position="155"/>
    </location>
</feature>
<evidence type="ECO:0000313" key="2">
    <source>
        <dbReference type="EMBL" id="EIW78194.1"/>
    </source>
</evidence>
<feature type="compositionally biased region" description="Polar residues" evidence="1">
    <location>
        <begin position="37"/>
        <end position="48"/>
    </location>
</feature>
<organism evidence="2 3">
    <name type="scientific">Coniophora puteana (strain RWD-64-598)</name>
    <name type="common">Brown rot fungus</name>
    <dbReference type="NCBI Taxonomy" id="741705"/>
    <lineage>
        <taxon>Eukaryota</taxon>
        <taxon>Fungi</taxon>
        <taxon>Dikarya</taxon>
        <taxon>Basidiomycota</taxon>
        <taxon>Agaricomycotina</taxon>
        <taxon>Agaricomycetes</taxon>
        <taxon>Agaricomycetidae</taxon>
        <taxon>Boletales</taxon>
        <taxon>Coniophorineae</taxon>
        <taxon>Coniophoraceae</taxon>
        <taxon>Coniophora</taxon>
    </lineage>
</organism>
<feature type="region of interest" description="Disordered" evidence="1">
    <location>
        <begin position="618"/>
        <end position="654"/>
    </location>
</feature>
<feature type="compositionally biased region" description="Polar residues" evidence="1">
    <location>
        <begin position="351"/>
        <end position="360"/>
    </location>
</feature>
<feature type="compositionally biased region" description="Low complexity" evidence="1">
    <location>
        <begin position="250"/>
        <end position="266"/>
    </location>
</feature>
<dbReference type="Proteomes" id="UP000053558">
    <property type="component" value="Unassembled WGS sequence"/>
</dbReference>
<feature type="compositionally biased region" description="Gly residues" evidence="1">
    <location>
        <begin position="132"/>
        <end position="144"/>
    </location>
</feature>
<feature type="region of interest" description="Disordered" evidence="1">
    <location>
        <begin position="1035"/>
        <end position="1136"/>
    </location>
</feature>
<feature type="compositionally biased region" description="Low complexity" evidence="1">
    <location>
        <begin position="1691"/>
        <end position="1705"/>
    </location>
</feature>
<feature type="compositionally biased region" description="Low complexity" evidence="1">
    <location>
        <begin position="1105"/>
        <end position="1131"/>
    </location>
</feature>
<feature type="compositionally biased region" description="Polar residues" evidence="1">
    <location>
        <begin position="490"/>
        <end position="502"/>
    </location>
</feature>
<feature type="compositionally biased region" description="Polar residues" evidence="1">
    <location>
        <begin position="1035"/>
        <end position="1046"/>
    </location>
</feature>
<feature type="region of interest" description="Disordered" evidence="1">
    <location>
        <begin position="1277"/>
        <end position="1303"/>
    </location>
</feature>
<feature type="region of interest" description="Disordered" evidence="1">
    <location>
        <begin position="688"/>
        <end position="894"/>
    </location>
</feature>
<sequence>MADPDMLTRYGSGYTAAADKSAPGTGTAAITVPGTWGPSTSTNTNTGISARPLAARSRSDMTRHTSSSSSAVDPSTTRRSQPPTSAPRPRLPSFGVGAGQAHAPSSGGVEESPMPMQRTRSQKRTSRPSTGAGEGPTGVLGAGGSISRSRSGSEGTTAVSRLLSIGPGSGSGSGSTRRAQHPGKIALDIPASAKPGPRTAPTPDERSANNVGRPSFSSSLHPDTAPARKSSVEGAKGGYFFDADGYYPNHTYTRARAATHTATGTASPRRPPSVPLLDRADDGTTQMSRSRAQSSAHRPTQSDNILMGFSNVPSSSRHTSPPPPPARAQATAQEVEFQSQLPHSHSRSHTQDAFQDQYQDTLPALIPGDRDSTASASGPPSSLGTQFSSSAAHGHVLYPTSASTLHPYATATSPVASPRRAPVALPRRDSGSGSYIGHHRQQGSGSSMSQMSGMSQKALGKRPSGLGLRRSSLSQSQQWQGQGQGHTRDTSGSSAMSSQQVHAQPPVRTHSVLKKRPPRTASLHSHAHTHSHSRGPSNVSSSAYSQGSHGSGMGCGASSAQGHAYGRGDARSTTAGSNTLRVPSSPSASHLPAPGHGPGQTQTQLRSSISAPNLGEANRAFLVPPPPPHPGASGGADGDGGRRKSKHSAASGLPKGLDRWLSAETWCDAIFLPRPRFRLKSSMSTEGMRERAAGGDGAVGAGAGGGAGGQMGYGEGWGQGQEGREGDGDGRRSRKTSQTQTPQRIVSPPTTPVKGWNPPMPTVASGGTASLGRTRSASAGAASALGLGPPPGSSSSYHTPQRTVSQETQAQVHPPSSSSTSHRTTPSSSSRPRGFTLGLMKSRSAADLGSSSSTNASTTSVHKYLSAAGPGAGRHTVPARPPLSPIASVKEHSGRGSSVLLQAIFNEPTAPSSPGGEGGGGRGEEQGGGVDDVERGGEGQEEMALPVVVPTLDQVIEEGEELERQRQKWQKQARSSLGNKHTRSISRARAKSLSEAQAKRQGLVDRDQDGKKHNKHFDFLAQRTFLGTQLNAPNVTVTAPQGTSAKSLIRTRSRGTAGTGTAHTRSQTTTTGTSDTGTGTLPSSHGHTLSHATTSAGSHHHSHSHATTSTSAGHSHSHSQSQSIAHSSPSSKRGSWPKNALLKASALCTGPEQDEAFRSPVLENGEPLDIAVREGAGAGVDVGDGWVDIGRSDAQPHHHRLEPRSPTLARSRSLSQPLPNGNANALSVADPSPDPSMRGSAIGIALSTPPPSDDGHTATGREPFKFASHPYAIVTNGHPHGAPPVNHHGLSDETPKGHSAKRSEYVGPHPSAYAAQISPESATSDVSMRHRLPPGAVQQQRTYTHPFASALPCPGTAAGVNYGASATDSVFPGIHAPGSPVSLSNLDLDRMGVGAMLAYAERERASPLPTPPLPPSHPLMQRMQAQMQYHAHVQPQVQAQSHARTFTQGAELPNPYDGSDRMQRYRVEGVEEEEYEELSPKEGRFLENFSADGHVPSSDGHGYGTSSDGHSQPFQVDQAMPVFAQVQPLVPRHPHPTSGSAPWTGAGSATGYSSNRGSVIHPAIPLERQSSAQKVITMLENNDDLDEFRDLFYNPPSVSIVPAPSRSSFELQNPPQPRVHLPGPAHPFKTVAMPAAHAAEAAQWQTRTHRRKLSEVAEAESIGSSSSALTNLVHKLSAEMLSLRGDDSPKGRNSSSPRNEGSPSSLRLRHNASQERLSEKNFVFTDLTASYSALPVVLGGTSTLPLHDVVAGEHGELAGGDGGVPEDVASSRASSPIEGPADLENDTFGYPVRHQQFKPPSPVTVQNVPSQSSTQFSILVGSADEDPPHTPEREASNSPMKSSAIAMCGTGPRRPKQSAMDSALRVSCATVMSDSSRFSGLSDFPAPPHQAELTPAHMSILQGYFDSTPSATTKQVGDPLAQALGRMTRPGLSRAATSDGLLSPRPALSRSETAENAALAPSLASTHPTTEAPRPAL</sequence>
<accession>A0A5M3MHD7</accession>
<feature type="compositionally biased region" description="Low complexity" evidence="1">
    <location>
        <begin position="842"/>
        <end position="860"/>
    </location>
</feature>
<feature type="compositionally biased region" description="Gly residues" evidence="1">
    <location>
        <begin position="915"/>
        <end position="930"/>
    </location>
</feature>
<feature type="compositionally biased region" description="Basic and acidic residues" evidence="1">
    <location>
        <begin position="1826"/>
        <end position="1835"/>
    </location>
</feature>
<reference evidence="3" key="1">
    <citation type="journal article" date="2012" name="Science">
        <title>The Paleozoic origin of enzymatic lignin decomposition reconstructed from 31 fungal genomes.</title>
        <authorList>
            <person name="Floudas D."/>
            <person name="Binder M."/>
            <person name="Riley R."/>
            <person name="Barry K."/>
            <person name="Blanchette R.A."/>
            <person name="Henrissat B."/>
            <person name="Martinez A.T."/>
            <person name="Otillar R."/>
            <person name="Spatafora J.W."/>
            <person name="Yadav J.S."/>
            <person name="Aerts A."/>
            <person name="Benoit I."/>
            <person name="Boyd A."/>
            <person name="Carlson A."/>
            <person name="Copeland A."/>
            <person name="Coutinho P.M."/>
            <person name="de Vries R.P."/>
            <person name="Ferreira P."/>
            <person name="Findley K."/>
            <person name="Foster B."/>
            <person name="Gaskell J."/>
            <person name="Glotzer D."/>
            <person name="Gorecki P."/>
            <person name="Heitman J."/>
            <person name="Hesse C."/>
            <person name="Hori C."/>
            <person name="Igarashi K."/>
            <person name="Jurgens J.A."/>
            <person name="Kallen N."/>
            <person name="Kersten P."/>
            <person name="Kohler A."/>
            <person name="Kuees U."/>
            <person name="Kumar T.K.A."/>
            <person name="Kuo A."/>
            <person name="LaButti K."/>
            <person name="Larrondo L.F."/>
            <person name="Lindquist E."/>
            <person name="Ling A."/>
            <person name="Lombard V."/>
            <person name="Lucas S."/>
            <person name="Lundell T."/>
            <person name="Martin R."/>
            <person name="McLaughlin D.J."/>
            <person name="Morgenstern I."/>
            <person name="Morin E."/>
            <person name="Murat C."/>
            <person name="Nagy L.G."/>
            <person name="Nolan M."/>
            <person name="Ohm R.A."/>
            <person name="Patyshakuliyeva A."/>
            <person name="Rokas A."/>
            <person name="Ruiz-Duenas F.J."/>
            <person name="Sabat G."/>
            <person name="Salamov A."/>
            <person name="Samejima M."/>
            <person name="Schmutz J."/>
            <person name="Slot J.C."/>
            <person name="St John F."/>
            <person name="Stenlid J."/>
            <person name="Sun H."/>
            <person name="Sun S."/>
            <person name="Syed K."/>
            <person name="Tsang A."/>
            <person name="Wiebenga A."/>
            <person name="Young D."/>
            <person name="Pisabarro A."/>
            <person name="Eastwood D.C."/>
            <person name="Martin F."/>
            <person name="Cullen D."/>
            <person name="Grigoriev I.V."/>
            <person name="Hibbett D.S."/>
        </authorList>
    </citation>
    <scope>NUCLEOTIDE SEQUENCE [LARGE SCALE GENOMIC DNA]</scope>
    <source>
        <strain evidence="3">RWD-64-598 SS2</strain>
    </source>
</reference>
<feature type="compositionally biased region" description="Basic and acidic residues" evidence="1">
    <location>
        <begin position="1002"/>
        <end position="1011"/>
    </location>
</feature>
<feature type="compositionally biased region" description="Low complexity" evidence="1">
    <location>
        <begin position="442"/>
        <end position="456"/>
    </location>
</feature>
<feature type="compositionally biased region" description="Polar residues" evidence="1">
    <location>
        <begin position="208"/>
        <end position="221"/>
    </location>
</feature>
<feature type="compositionally biased region" description="Polar residues" evidence="1">
    <location>
        <begin position="283"/>
        <end position="304"/>
    </location>
</feature>
<feature type="region of interest" description="Disordered" evidence="1">
    <location>
        <begin position="1821"/>
        <end position="1843"/>
    </location>
</feature>
<dbReference type="GeneID" id="19198679"/>
<feature type="region of interest" description="Disordered" evidence="1">
    <location>
        <begin position="907"/>
        <end position="949"/>
    </location>
</feature>
<dbReference type="OMA" id="NCHGERV"/>
<feature type="region of interest" description="Disordered" evidence="1">
    <location>
        <begin position="1755"/>
        <end position="1780"/>
    </location>
</feature>
<feature type="region of interest" description="Disordered" evidence="1">
    <location>
        <begin position="14"/>
        <end position="388"/>
    </location>
</feature>
<feature type="compositionally biased region" description="Low complexity" evidence="1">
    <location>
        <begin position="813"/>
        <end position="833"/>
    </location>
</feature>
<dbReference type="EMBL" id="JH711582">
    <property type="protein sequence ID" value="EIW78194.1"/>
    <property type="molecule type" value="Genomic_DNA"/>
</dbReference>
<feature type="region of interest" description="Disordered" evidence="1">
    <location>
        <begin position="1683"/>
        <end position="1708"/>
    </location>
</feature>
<feature type="compositionally biased region" description="Polar residues" evidence="1">
    <location>
        <begin position="797"/>
        <end position="811"/>
    </location>
</feature>
<feature type="compositionally biased region" description="Basic and acidic residues" evidence="1">
    <location>
        <begin position="722"/>
        <end position="731"/>
    </location>
</feature>
<feature type="region of interest" description="Disordered" evidence="1">
    <location>
        <begin position="1492"/>
        <end position="1512"/>
    </location>
</feature>
<feature type="compositionally biased region" description="Low complexity" evidence="1">
    <location>
        <begin position="768"/>
        <end position="787"/>
    </location>
</feature>
<gene>
    <name evidence="2" type="ORF">CONPUDRAFT_107970</name>
</gene>
<comment type="caution">
    <text evidence="2">The sequence shown here is derived from an EMBL/GenBank/DDBJ whole genome shotgun (WGS) entry which is preliminary data.</text>
</comment>
<feature type="region of interest" description="Disordered" evidence="1">
    <location>
        <begin position="963"/>
        <end position="1011"/>
    </location>
</feature>
<feature type="compositionally biased region" description="Basic and acidic residues" evidence="1">
    <location>
        <begin position="1289"/>
        <end position="1303"/>
    </location>
</feature>